<reference evidence="5 6" key="1">
    <citation type="submission" date="2016-04" db="EMBL/GenBank/DDBJ databases">
        <title>Draft genome sequence of Aeribacillus pallidus 8m3 from petroleum reservoir.</title>
        <authorList>
            <person name="Poltaraus A.B."/>
            <person name="Nazina T.N."/>
            <person name="Tourova T.P."/>
            <person name="Malakho S.M."/>
            <person name="Korshunova A.V."/>
            <person name="Sokolova D.S."/>
        </authorList>
    </citation>
    <scope>NUCLEOTIDE SEQUENCE [LARGE SCALE GENOMIC DNA]</scope>
    <source>
        <strain evidence="5 6">8m3</strain>
    </source>
</reference>
<evidence type="ECO:0000313" key="5">
    <source>
        <dbReference type="EMBL" id="KZN94990.1"/>
    </source>
</evidence>
<dbReference type="EMBL" id="CP017703">
    <property type="protein sequence ID" value="ASS90703.1"/>
    <property type="molecule type" value="Genomic_DNA"/>
</dbReference>
<dbReference type="GO" id="GO:0005829">
    <property type="term" value="C:cytosol"/>
    <property type="evidence" value="ECO:0007669"/>
    <property type="project" value="TreeGrafter"/>
</dbReference>
<dbReference type="Proteomes" id="UP000214606">
    <property type="component" value="Chromosome"/>
</dbReference>
<dbReference type="PANTHER" id="PTHR46797">
    <property type="entry name" value="HTH-TYPE TRANSCRIPTIONAL REGULATOR"/>
    <property type="match status" value="1"/>
</dbReference>
<dbReference type="Gene3D" id="1.10.260.40">
    <property type="entry name" value="lambda repressor-like DNA-binding domains"/>
    <property type="match status" value="1"/>
</dbReference>
<dbReference type="EMBL" id="LWBR01000072">
    <property type="protein sequence ID" value="KZN94990.1"/>
    <property type="molecule type" value="Genomic_DNA"/>
</dbReference>
<dbReference type="KEGG" id="apak:AP3564_11160"/>
<dbReference type="CDD" id="cd00093">
    <property type="entry name" value="HTH_XRE"/>
    <property type="match status" value="1"/>
</dbReference>
<protein>
    <recommendedName>
        <fullName evidence="3">HTH cro/C1-type domain-containing protein</fullName>
    </recommendedName>
</protein>
<dbReference type="Pfam" id="PF01381">
    <property type="entry name" value="HTH_3"/>
    <property type="match status" value="1"/>
</dbReference>
<dbReference type="RefSeq" id="WP_063389446.1">
    <property type="nucleotide sequence ID" value="NZ_CP017703.1"/>
</dbReference>
<keyword evidence="1" id="KW-0238">DNA-binding</keyword>
<name>A0A165WHR7_9BACI</name>
<dbReference type="OrthoDB" id="1150409at2"/>
<organism evidence="5 6">
    <name type="scientific">Aeribacillus pallidus</name>
    <dbReference type="NCBI Taxonomy" id="33936"/>
    <lineage>
        <taxon>Bacteria</taxon>
        <taxon>Bacillati</taxon>
        <taxon>Bacillota</taxon>
        <taxon>Bacilli</taxon>
        <taxon>Bacillales</taxon>
        <taxon>Bacillaceae</taxon>
        <taxon>Aeribacillus</taxon>
    </lineage>
</organism>
<evidence type="ECO:0000256" key="2">
    <source>
        <dbReference type="SAM" id="MobiDB-lite"/>
    </source>
</evidence>
<evidence type="ECO:0000313" key="7">
    <source>
        <dbReference type="Proteomes" id="UP000214606"/>
    </source>
</evidence>
<reference evidence="4 7" key="2">
    <citation type="submission" date="2016-10" db="EMBL/GenBank/DDBJ databases">
        <title>The whole genome sequencing and assembly of Aeribacillus pallidus KCTC3564 strain.</title>
        <authorList>
            <person name="Lee Y.-J."/>
            <person name="Park M.-K."/>
            <person name="Yi H."/>
            <person name="Bahn Y.-S."/>
            <person name="Kim J.F."/>
            <person name="Lee D.-W."/>
        </authorList>
    </citation>
    <scope>NUCLEOTIDE SEQUENCE [LARGE SCALE GENOMIC DNA]</scope>
    <source>
        <strain evidence="4 7">KCTC3564</strain>
    </source>
</reference>
<feature type="region of interest" description="Disordered" evidence="2">
    <location>
        <begin position="205"/>
        <end position="232"/>
    </location>
</feature>
<feature type="domain" description="HTH cro/C1-type" evidence="3">
    <location>
        <begin position="12"/>
        <end position="66"/>
    </location>
</feature>
<dbReference type="InterPro" id="IPR050807">
    <property type="entry name" value="TransReg_Diox_bact_type"/>
</dbReference>
<evidence type="ECO:0000256" key="1">
    <source>
        <dbReference type="ARBA" id="ARBA00023125"/>
    </source>
</evidence>
<evidence type="ECO:0000313" key="4">
    <source>
        <dbReference type="EMBL" id="ASS90703.1"/>
    </source>
</evidence>
<gene>
    <name evidence="4" type="ORF">AP3564_11160</name>
    <name evidence="5" type="ORF">AZI98_17065</name>
</gene>
<dbReference type="SUPFAM" id="SSF47413">
    <property type="entry name" value="lambda repressor-like DNA-binding domains"/>
    <property type="match status" value="1"/>
</dbReference>
<evidence type="ECO:0000313" key="6">
    <source>
        <dbReference type="Proteomes" id="UP000076476"/>
    </source>
</evidence>
<accession>A0A165WHR7</accession>
<dbReference type="PROSITE" id="PS50943">
    <property type="entry name" value="HTH_CROC1"/>
    <property type="match status" value="1"/>
</dbReference>
<dbReference type="InterPro" id="IPR010982">
    <property type="entry name" value="Lambda_DNA-bd_dom_sf"/>
</dbReference>
<dbReference type="STRING" id="33936.AZI98_17065"/>
<dbReference type="GO" id="GO:0003677">
    <property type="term" value="F:DNA binding"/>
    <property type="evidence" value="ECO:0007669"/>
    <property type="project" value="UniProtKB-KW"/>
</dbReference>
<dbReference type="SMART" id="SM00530">
    <property type="entry name" value="HTH_XRE"/>
    <property type="match status" value="1"/>
</dbReference>
<sequence length="232" mass="25937">MNDFKKELGSRVRRIRKEKGLTLEEMAKATGITNSALSKIERGAVSVSAENLSLISRVLGVSNDFLLYGEAYLTSVPISETNDKFTSDSCLQEMTDRASVEDDKIKKSPLFKKFLDLTIKCLKGENSSVSLDPEALMNLFKASAALFADPSIKVSENEMIDQQNDENELSPEEQELIEILRQLDDGDKFEIMTIARIKRDITKRYGKRKKGMSSTSISEGAAASEKRYDKFA</sequence>
<evidence type="ECO:0000259" key="3">
    <source>
        <dbReference type="PROSITE" id="PS50943"/>
    </source>
</evidence>
<dbReference type="PANTHER" id="PTHR46797:SF1">
    <property type="entry name" value="METHYLPHOSPHONATE SYNTHASE"/>
    <property type="match status" value="1"/>
</dbReference>
<dbReference type="AlphaFoldDB" id="A0A165WHR7"/>
<keyword evidence="6" id="KW-1185">Reference proteome</keyword>
<dbReference type="InterPro" id="IPR001387">
    <property type="entry name" value="Cro/C1-type_HTH"/>
</dbReference>
<dbReference type="Proteomes" id="UP000076476">
    <property type="component" value="Unassembled WGS sequence"/>
</dbReference>
<proteinExistence type="predicted"/>
<dbReference type="GO" id="GO:0003700">
    <property type="term" value="F:DNA-binding transcription factor activity"/>
    <property type="evidence" value="ECO:0007669"/>
    <property type="project" value="TreeGrafter"/>
</dbReference>